<organism evidence="11 12">
    <name type="scientific">Salinisphaera dokdonensis CL-ES53</name>
    <dbReference type="NCBI Taxonomy" id="1304272"/>
    <lineage>
        <taxon>Bacteria</taxon>
        <taxon>Pseudomonadati</taxon>
        <taxon>Pseudomonadota</taxon>
        <taxon>Gammaproteobacteria</taxon>
        <taxon>Salinisphaerales</taxon>
        <taxon>Salinisphaeraceae</taxon>
        <taxon>Salinisphaera</taxon>
    </lineage>
</organism>
<name>A0ABV2AYA6_9GAMM</name>
<keyword evidence="6" id="KW-0145">Chemotaxis</keyword>
<comment type="subcellular location">
    <subcellularLocation>
        <location evidence="1">Cell membrane</location>
        <topology evidence="1">Peripheral membrane protein</topology>
        <orientation evidence="1">Cytoplasmic side</orientation>
    </subcellularLocation>
</comment>
<keyword evidence="11" id="KW-0966">Cell projection</keyword>
<dbReference type="PANTHER" id="PTHR38786">
    <property type="entry name" value="FLAGELLAR FLIJ PROTEIN"/>
    <property type="match status" value="1"/>
</dbReference>
<dbReference type="InterPro" id="IPR012823">
    <property type="entry name" value="Flagell_FliJ"/>
</dbReference>
<evidence type="ECO:0000256" key="2">
    <source>
        <dbReference type="ARBA" id="ARBA00010004"/>
    </source>
</evidence>
<dbReference type="Pfam" id="PF02050">
    <property type="entry name" value="FliJ"/>
    <property type="match status" value="1"/>
</dbReference>
<keyword evidence="4" id="KW-0813">Transport</keyword>
<evidence type="ECO:0000256" key="10">
    <source>
        <dbReference type="ARBA" id="ARBA00023225"/>
    </source>
</evidence>
<comment type="similarity">
    <text evidence="2">Belongs to the FliJ family.</text>
</comment>
<keyword evidence="9" id="KW-0472">Membrane</keyword>
<dbReference type="PIRSF" id="PIRSF019404">
    <property type="entry name" value="FliJ"/>
    <property type="match status" value="1"/>
</dbReference>
<keyword evidence="11" id="KW-0969">Cilium</keyword>
<dbReference type="NCBIfam" id="TIGR02473">
    <property type="entry name" value="flagell_FliJ"/>
    <property type="match status" value="1"/>
</dbReference>
<accession>A0ABV2AYA6</accession>
<comment type="caution">
    <text evidence="11">The sequence shown here is derived from an EMBL/GenBank/DDBJ whole genome shotgun (WGS) entry which is preliminary data.</text>
</comment>
<keyword evidence="8" id="KW-0653">Protein transport</keyword>
<dbReference type="InterPro" id="IPR052570">
    <property type="entry name" value="FliJ"/>
</dbReference>
<evidence type="ECO:0000256" key="6">
    <source>
        <dbReference type="ARBA" id="ARBA00022500"/>
    </source>
</evidence>
<dbReference type="Proteomes" id="UP001460888">
    <property type="component" value="Unassembled WGS sequence"/>
</dbReference>
<evidence type="ECO:0000256" key="7">
    <source>
        <dbReference type="ARBA" id="ARBA00022795"/>
    </source>
</evidence>
<evidence type="ECO:0000313" key="11">
    <source>
        <dbReference type="EMBL" id="MES1928619.1"/>
    </source>
</evidence>
<keyword evidence="12" id="KW-1185">Reference proteome</keyword>
<evidence type="ECO:0000256" key="1">
    <source>
        <dbReference type="ARBA" id="ARBA00004413"/>
    </source>
</evidence>
<keyword evidence="5" id="KW-1003">Cell membrane</keyword>
<proteinExistence type="inferred from homology"/>
<dbReference type="InterPro" id="IPR053716">
    <property type="entry name" value="Flag_assembly_chemotaxis_eff"/>
</dbReference>
<dbReference type="EMBL" id="APND01000001">
    <property type="protein sequence ID" value="MES1928619.1"/>
    <property type="molecule type" value="Genomic_DNA"/>
</dbReference>
<evidence type="ECO:0000256" key="8">
    <source>
        <dbReference type="ARBA" id="ARBA00022927"/>
    </source>
</evidence>
<protein>
    <recommendedName>
        <fullName evidence="3">Flagellar FliJ protein</fullName>
    </recommendedName>
</protein>
<dbReference type="InterPro" id="IPR018006">
    <property type="entry name" value="Flag_FliJ_proteobac"/>
</dbReference>
<reference evidence="11 12" key="1">
    <citation type="submission" date="2013-03" db="EMBL/GenBank/DDBJ databases">
        <title>Salinisphaera dokdonensis CL-ES53 Genome Sequencing.</title>
        <authorList>
            <person name="Li C."/>
            <person name="Lai Q."/>
            <person name="Shao Z."/>
        </authorList>
    </citation>
    <scope>NUCLEOTIDE SEQUENCE [LARGE SCALE GENOMIC DNA]</scope>
    <source>
        <strain evidence="11 12">CL-ES53</strain>
    </source>
</reference>
<keyword evidence="10" id="KW-1006">Bacterial flagellum protein export</keyword>
<evidence type="ECO:0000256" key="5">
    <source>
        <dbReference type="ARBA" id="ARBA00022475"/>
    </source>
</evidence>
<gene>
    <name evidence="11" type="ORF">SADO_05150</name>
</gene>
<keyword evidence="7" id="KW-1005">Bacterial flagellum biogenesis</keyword>
<evidence type="ECO:0000256" key="3">
    <source>
        <dbReference type="ARBA" id="ARBA00020392"/>
    </source>
</evidence>
<dbReference type="PRINTS" id="PR01004">
    <property type="entry name" value="FLGFLIJ"/>
</dbReference>
<dbReference type="Gene3D" id="1.10.287.1700">
    <property type="match status" value="1"/>
</dbReference>
<keyword evidence="11" id="KW-0282">Flagellum</keyword>
<sequence>MPATSTLDTLIDLATDERDAAASALGRLQQARRASEQKLQALVDYRAEYQRRFDDAMADGMSMSSLQNYQRFVASLEQAIDHQRRALDTSERHVETGNSNWRARQRRLNSFDVLATRRRDAAAKTEAKREQRQTDEFASRALFVGSGR</sequence>
<dbReference type="PANTHER" id="PTHR38786:SF1">
    <property type="entry name" value="FLAGELLAR FLIJ PROTEIN"/>
    <property type="match status" value="1"/>
</dbReference>
<evidence type="ECO:0000256" key="9">
    <source>
        <dbReference type="ARBA" id="ARBA00023136"/>
    </source>
</evidence>
<dbReference type="RefSeq" id="WP_353109800.1">
    <property type="nucleotide sequence ID" value="NZ_APND01000001.1"/>
</dbReference>
<evidence type="ECO:0000313" key="12">
    <source>
        <dbReference type="Proteomes" id="UP001460888"/>
    </source>
</evidence>
<evidence type="ECO:0000256" key="4">
    <source>
        <dbReference type="ARBA" id="ARBA00022448"/>
    </source>
</evidence>